<feature type="domain" description="Virulence factor membrane-bound polymerase C-terminal" evidence="7">
    <location>
        <begin position="377"/>
        <end position="556"/>
    </location>
</feature>
<evidence type="ECO:0000256" key="2">
    <source>
        <dbReference type="ARBA" id="ARBA00022692"/>
    </source>
</evidence>
<feature type="transmembrane region" description="Helical" evidence="5">
    <location>
        <begin position="70"/>
        <end position="86"/>
    </location>
</feature>
<feature type="transmembrane region" description="Helical" evidence="5">
    <location>
        <begin position="126"/>
        <end position="146"/>
    </location>
</feature>
<feature type="transmembrane region" description="Helical" evidence="5">
    <location>
        <begin position="98"/>
        <end position="114"/>
    </location>
</feature>
<accession>A0A2Z6G8D3</accession>
<evidence type="ECO:0000256" key="3">
    <source>
        <dbReference type="ARBA" id="ARBA00022989"/>
    </source>
</evidence>
<dbReference type="AlphaFoldDB" id="A0A2Z6G8D3"/>
<keyword evidence="3 5" id="KW-1133">Transmembrane helix</keyword>
<dbReference type="Pfam" id="PF11846">
    <property type="entry name" value="Wzy_C_2"/>
    <property type="match status" value="1"/>
</dbReference>
<evidence type="ECO:0000259" key="6">
    <source>
        <dbReference type="Pfam" id="PF04932"/>
    </source>
</evidence>
<dbReference type="PANTHER" id="PTHR37422:SF13">
    <property type="entry name" value="LIPOPOLYSACCHARIDE BIOSYNTHESIS PROTEIN PA4999-RELATED"/>
    <property type="match status" value="1"/>
</dbReference>
<reference evidence="8 9" key="1">
    <citation type="submission" date="2018-06" db="EMBL/GenBank/DDBJ databases">
        <title>OYT1 Genome Sequencing.</title>
        <authorList>
            <person name="Kato S."/>
            <person name="Itoh T."/>
            <person name="Ohkuma M."/>
        </authorList>
    </citation>
    <scope>NUCLEOTIDE SEQUENCE [LARGE SCALE GENOMIC DNA]</scope>
    <source>
        <strain evidence="8 9">OYT1</strain>
    </source>
</reference>
<keyword evidence="9" id="KW-1185">Reference proteome</keyword>
<feature type="domain" description="O-antigen ligase-related" evidence="6">
    <location>
        <begin position="205"/>
        <end position="357"/>
    </location>
</feature>
<feature type="transmembrane region" description="Helical" evidence="5">
    <location>
        <begin position="12"/>
        <end position="29"/>
    </location>
</feature>
<dbReference type="KEGG" id="fam:OYT1_ch0077"/>
<protein>
    <submittedName>
        <fullName evidence="8">O-Antigen Polymerase</fullName>
    </submittedName>
</protein>
<dbReference type="Proteomes" id="UP000033070">
    <property type="component" value="Chromosome"/>
</dbReference>
<feature type="transmembrane region" description="Helical" evidence="5">
    <location>
        <begin position="41"/>
        <end position="58"/>
    </location>
</feature>
<comment type="subcellular location">
    <subcellularLocation>
        <location evidence="1">Membrane</location>
        <topology evidence="1">Multi-pass membrane protein</topology>
    </subcellularLocation>
</comment>
<organism evidence="8 9">
    <name type="scientific">Ferriphaselus amnicola</name>
    <dbReference type="NCBI Taxonomy" id="1188319"/>
    <lineage>
        <taxon>Bacteria</taxon>
        <taxon>Pseudomonadati</taxon>
        <taxon>Pseudomonadota</taxon>
        <taxon>Betaproteobacteria</taxon>
        <taxon>Nitrosomonadales</taxon>
        <taxon>Gallionellaceae</taxon>
        <taxon>Ferriphaselus</taxon>
    </lineage>
</organism>
<dbReference type="STRING" id="1188319.OYT1_02092"/>
<dbReference type="InterPro" id="IPR051533">
    <property type="entry name" value="WaaL-like"/>
</dbReference>
<evidence type="ECO:0000256" key="4">
    <source>
        <dbReference type="ARBA" id="ARBA00023136"/>
    </source>
</evidence>
<evidence type="ECO:0000313" key="9">
    <source>
        <dbReference type="Proteomes" id="UP000033070"/>
    </source>
</evidence>
<gene>
    <name evidence="8" type="ORF">OYT1_ch0077</name>
</gene>
<dbReference type="EMBL" id="AP018738">
    <property type="protein sequence ID" value="BBE49653.1"/>
    <property type="molecule type" value="Genomic_DNA"/>
</dbReference>
<name>A0A2Z6G8D3_9PROT</name>
<keyword evidence="4 5" id="KW-0472">Membrane</keyword>
<dbReference type="Pfam" id="PF04932">
    <property type="entry name" value="Wzy_C"/>
    <property type="match status" value="1"/>
</dbReference>
<feature type="transmembrane region" description="Helical" evidence="5">
    <location>
        <begin position="200"/>
        <end position="225"/>
    </location>
</feature>
<evidence type="ECO:0000256" key="5">
    <source>
        <dbReference type="SAM" id="Phobius"/>
    </source>
</evidence>
<keyword evidence="2 5" id="KW-0812">Transmembrane</keyword>
<proteinExistence type="predicted"/>
<dbReference type="InterPro" id="IPR021797">
    <property type="entry name" value="Wzy_C_2"/>
</dbReference>
<feature type="transmembrane region" description="Helical" evidence="5">
    <location>
        <begin position="395"/>
        <end position="412"/>
    </location>
</feature>
<evidence type="ECO:0000259" key="7">
    <source>
        <dbReference type="Pfam" id="PF11846"/>
    </source>
</evidence>
<evidence type="ECO:0000313" key="8">
    <source>
        <dbReference type="EMBL" id="BBE49653.1"/>
    </source>
</evidence>
<feature type="transmembrane region" description="Helical" evidence="5">
    <location>
        <begin position="245"/>
        <end position="269"/>
    </location>
</feature>
<feature type="transmembrane region" description="Helical" evidence="5">
    <location>
        <begin position="344"/>
        <end position="365"/>
    </location>
</feature>
<dbReference type="GO" id="GO:0016020">
    <property type="term" value="C:membrane"/>
    <property type="evidence" value="ECO:0007669"/>
    <property type="project" value="UniProtKB-SubCell"/>
</dbReference>
<evidence type="ECO:0000256" key="1">
    <source>
        <dbReference type="ARBA" id="ARBA00004141"/>
    </source>
</evidence>
<sequence>MPGLSFSSRNLAHISLTLVGLMWVFPFLYPSHAYPLTTFYQEWSAVALGLFASLWLLVPSSKREADVPQIIILPMGLTLIALLHLMQGKLAYPGQAQLLAEYFLWCALLMLLGFRLRQHFGLPHLLVGLAGFALLGAELNALFGIFQHYHLHTVFDRVVTSKISVAVYGNLAQPNHYANQLALGLISLGLLGSTRKLPSWFTVLLALPLLFVMVLSGSRSSWLYLGALPLLALPYRHRSPELRWLWRYSVLVLAGFALMHGVVQLPWLVTHEGITSFSRLYQESGGNSIRLFLWREALQIWADYPVFGAGFSQFAWQHFIRLPDLGNPAVNSLYNNAHNLPMQLAAETGLVGLLLVLGSLLTWLLRVRGNPASPSMWWGYGICAVLGLHSLLEYPLWYAYFLGIAAFVLGALEPQGYRLALPRVGQIVVAGLLLFGLSASALLLRNYRELEALTTLHAASLDDQTYVKREVAGLNALAGQPELRAYAELYLNPMYQVNEDHVDFKHPLNQRVMHAFPIGQVVYREVLFLAITGRMQEAEVMLERAIWSYPAEFAATRDTLEAMALKDPARYAALLKFALQKFEEHQRAVSAG</sequence>
<feature type="transmembrane region" description="Helical" evidence="5">
    <location>
        <begin position="424"/>
        <end position="444"/>
    </location>
</feature>
<dbReference type="PANTHER" id="PTHR37422">
    <property type="entry name" value="TEICHURONIC ACID BIOSYNTHESIS PROTEIN TUAE"/>
    <property type="match status" value="1"/>
</dbReference>
<dbReference type="InterPro" id="IPR007016">
    <property type="entry name" value="O-antigen_ligase-rel_domated"/>
</dbReference>